<organism evidence="1 2">
    <name type="scientific">Shimia thalassica</name>
    <dbReference type="NCBI Taxonomy" id="1715693"/>
    <lineage>
        <taxon>Bacteria</taxon>
        <taxon>Pseudomonadati</taxon>
        <taxon>Pseudomonadota</taxon>
        <taxon>Alphaproteobacteria</taxon>
        <taxon>Rhodobacterales</taxon>
        <taxon>Roseobacteraceae</taxon>
    </lineage>
</organism>
<evidence type="ECO:0000313" key="2">
    <source>
        <dbReference type="Proteomes" id="UP000051870"/>
    </source>
</evidence>
<reference evidence="2" key="1">
    <citation type="submission" date="2015-09" db="EMBL/GenBank/DDBJ databases">
        <authorList>
            <person name="Rodrigo-Torres Lidia"/>
            <person name="Arahal R.David."/>
        </authorList>
    </citation>
    <scope>NUCLEOTIDE SEQUENCE [LARGE SCALE GENOMIC DNA]</scope>
    <source>
        <strain evidence="2">CECT 7735</strain>
    </source>
</reference>
<dbReference type="EMBL" id="CYTW01000002">
    <property type="protein sequence ID" value="CUK02301.1"/>
    <property type="molecule type" value="Genomic_DNA"/>
</dbReference>
<name>A0A0P1IAZ8_9RHOB</name>
<dbReference type="STRING" id="1715693.PH7735_02562"/>
<dbReference type="GeneID" id="83881577"/>
<dbReference type="AlphaFoldDB" id="A0A0P1IAZ8"/>
<dbReference type="SUPFAM" id="SSF51197">
    <property type="entry name" value="Clavaminate synthase-like"/>
    <property type="match status" value="1"/>
</dbReference>
<evidence type="ECO:0000313" key="1">
    <source>
        <dbReference type="EMBL" id="CUK02301.1"/>
    </source>
</evidence>
<evidence type="ECO:0008006" key="3">
    <source>
        <dbReference type="Google" id="ProtNLM"/>
    </source>
</evidence>
<protein>
    <recommendedName>
        <fullName evidence="3">Phytanoyl-CoA dioxygenase (PhyH)</fullName>
    </recommendedName>
</protein>
<dbReference type="Proteomes" id="UP000051870">
    <property type="component" value="Unassembled WGS sequence"/>
</dbReference>
<sequence length="260" mass="28609">MVSGFSETGWLKLPFDADILSWVTSVLPAARASMSDPKLAHWWDCEDTWFVGVDALPNDARGAVGEGPALEGASIDIVRALFREWPPLHKAQVSVTRPGYPRPRRGESEAAFGYRLNRAAAHVDGLKPAGPPRTRHIDEPHAFILGVPLTESHPQAAPLVIWEGSHVIMGQALRNLLCQVDPEDVSKVDVTEVYAEARKRVFNDCPRITVQAKPGEITVLHRHLLHGVDPWPDGVPGSERMIAYFRPECTGGVADWLAQD</sequence>
<keyword evidence="2" id="KW-1185">Reference proteome</keyword>
<dbReference type="RefSeq" id="WP_058311718.1">
    <property type="nucleotide sequence ID" value="NZ_CYTW01000002.1"/>
</dbReference>
<dbReference type="Gene3D" id="2.60.120.620">
    <property type="entry name" value="q2cbj1_9rhob like domain"/>
    <property type="match status" value="1"/>
</dbReference>
<proteinExistence type="predicted"/>
<gene>
    <name evidence="1" type="ORF">PH7735_02562</name>
</gene>
<accession>A0A0P1IAZ8</accession>